<accession>A0AAV3B534</accession>
<evidence type="ECO:0000313" key="1">
    <source>
        <dbReference type="EMBL" id="DBA33363.1"/>
    </source>
</evidence>
<sequence>MAQNKMYGFHLPCLKHDCKKIALILCVCSKGLSSLLVPHGNSVIVARSEIYPRWTHTAILTWQGFTTSQPNLNQKKNVWAQLKWQFQIVQLRKSYWPIPMECIEK</sequence>
<comment type="caution">
    <text evidence="1">The sequence shown here is derived from an EMBL/GenBank/DDBJ whole genome shotgun (WGS) entry which is preliminary data.</text>
</comment>
<gene>
    <name evidence="1" type="ORF">GDO54_001058</name>
</gene>
<proteinExistence type="predicted"/>
<keyword evidence="2" id="KW-1185">Reference proteome</keyword>
<name>A0AAV3B534_PYXAD</name>
<reference evidence="1" key="1">
    <citation type="thesis" date="2020" institute="ProQuest LLC" country="789 East Eisenhower Parkway, Ann Arbor, MI, USA">
        <title>Comparative Genomics and Chromosome Evolution.</title>
        <authorList>
            <person name="Mudd A.B."/>
        </authorList>
    </citation>
    <scope>NUCLEOTIDE SEQUENCE</scope>
    <source>
        <strain evidence="1">1538</strain>
        <tissue evidence="1">Blood</tissue>
    </source>
</reference>
<dbReference type="AlphaFoldDB" id="A0AAV3B534"/>
<dbReference type="EMBL" id="DYDO01000001">
    <property type="protein sequence ID" value="DBA33363.1"/>
    <property type="molecule type" value="Genomic_DNA"/>
</dbReference>
<dbReference type="Proteomes" id="UP001181693">
    <property type="component" value="Unassembled WGS sequence"/>
</dbReference>
<evidence type="ECO:0000313" key="2">
    <source>
        <dbReference type="Proteomes" id="UP001181693"/>
    </source>
</evidence>
<organism evidence="1 2">
    <name type="scientific">Pyxicephalus adspersus</name>
    <name type="common">African bullfrog</name>
    <dbReference type="NCBI Taxonomy" id="30357"/>
    <lineage>
        <taxon>Eukaryota</taxon>
        <taxon>Metazoa</taxon>
        <taxon>Chordata</taxon>
        <taxon>Craniata</taxon>
        <taxon>Vertebrata</taxon>
        <taxon>Euteleostomi</taxon>
        <taxon>Amphibia</taxon>
        <taxon>Batrachia</taxon>
        <taxon>Anura</taxon>
        <taxon>Neobatrachia</taxon>
        <taxon>Ranoidea</taxon>
        <taxon>Pyxicephalidae</taxon>
        <taxon>Pyxicephalinae</taxon>
        <taxon>Pyxicephalus</taxon>
    </lineage>
</organism>
<protein>
    <submittedName>
        <fullName evidence="1">Uncharacterized protein</fullName>
    </submittedName>
</protein>